<dbReference type="AlphaFoldDB" id="A0A564ZD00"/>
<gene>
    <name evidence="1" type="ORF">WMSIL1_LOCUS14845</name>
</gene>
<accession>A0A564ZD00</accession>
<evidence type="ECO:0000313" key="1">
    <source>
        <dbReference type="EMBL" id="VUZ57375.1"/>
    </source>
</evidence>
<evidence type="ECO:0000313" key="2">
    <source>
        <dbReference type="Proteomes" id="UP000321570"/>
    </source>
</evidence>
<reference evidence="1 2" key="1">
    <citation type="submission" date="2019-07" db="EMBL/GenBank/DDBJ databases">
        <authorList>
            <person name="Jastrzebski P J."/>
            <person name="Paukszto L."/>
            <person name="Jastrzebski P J."/>
        </authorList>
    </citation>
    <scope>NUCLEOTIDE SEQUENCE [LARGE SCALE GENOMIC DNA]</scope>
    <source>
        <strain evidence="1 2">WMS-il1</strain>
    </source>
</reference>
<sequence length="75" mass="8699">MKALLEAVEEDQDQDQEVLMEVPCEQQPHLKHPRFHKEWLHSSSLYLLPVLSSIKSLCSISHLLLINHIFTTPLI</sequence>
<name>A0A564ZD00_HYMDI</name>
<organism evidence="1 2">
    <name type="scientific">Hymenolepis diminuta</name>
    <name type="common">Rat tapeworm</name>
    <dbReference type="NCBI Taxonomy" id="6216"/>
    <lineage>
        <taxon>Eukaryota</taxon>
        <taxon>Metazoa</taxon>
        <taxon>Spiralia</taxon>
        <taxon>Lophotrochozoa</taxon>
        <taxon>Platyhelminthes</taxon>
        <taxon>Cestoda</taxon>
        <taxon>Eucestoda</taxon>
        <taxon>Cyclophyllidea</taxon>
        <taxon>Hymenolepididae</taxon>
        <taxon>Hymenolepis</taxon>
    </lineage>
</organism>
<protein>
    <submittedName>
        <fullName evidence="1">Uncharacterized protein</fullName>
    </submittedName>
</protein>
<dbReference type="Proteomes" id="UP000321570">
    <property type="component" value="Unassembled WGS sequence"/>
</dbReference>
<proteinExistence type="predicted"/>
<keyword evidence="2" id="KW-1185">Reference proteome</keyword>
<dbReference type="EMBL" id="CABIJS010000717">
    <property type="protein sequence ID" value="VUZ57375.1"/>
    <property type="molecule type" value="Genomic_DNA"/>
</dbReference>